<comment type="caution">
    <text evidence="2">The sequence shown here is derived from an EMBL/GenBank/DDBJ whole genome shotgun (WGS) entry which is preliminary data.</text>
</comment>
<dbReference type="RefSeq" id="WP_066866827.1">
    <property type="nucleotide sequence ID" value="NZ_CABKVV010000014.1"/>
</dbReference>
<reference evidence="2 3" key="1">
    <citation type="submission" date="2022-06" db="EMBL/GenBank/DDBJ databases">
        <title>Isolation of gut microbiota from human fecal samples.</title>
        <authorList>
            <person name="Pamer E.G."/>
            <person name="Barat B."/>
            <person name="Waligurski E."/>
            <person name="Medina S."/>
            <person name="Paddock L."/>
            <person name="Mostad J."/>
        </authorList>
    </citation>
    <scope>NUCLEOTIDE SEQUENCE [LARGE SCALE GENOMIC DNA]</scope>
    <source>
        <strain evidence="2 3">DFI.9.73</strain>
    </source>
</reference>
<dbReference type="InterPro" id="IPR029068">
    <property type="entry name" value="Glyas_Bleomycin-R_OHBP_Dase"/>
</dbReference>
<evidence type="ECO:0000313" key="2">
    <source>
        <dbReference type="EMBL" id="MCQ4839897.1"/>
    </source>
</evidence>
<sequence>MGMKSFGVGISVKSNVEAVEFYKKVFGLETGILDLFPEGHPYYGAYQHAELVKDGKVVFCVQSLEHELYDFDAEKQIINFGVYFDDEFELREAFNQLSEGGIVKEPFHSEPWSQLCATVIDKYGISWWISI</sequence>
<dbReference type="SUPFAM" id="SSF54593">
    <property type="entry name" value="Glyoxalase/Bleomycin resistance protein/Dihydroxybiphenyl dioxygenase"/>
    <property type="match status" value="1"/>
</dbReference>
<dbReference type="PANTHER" id="PTHR33990:SF1">
    <property type="entry name" value="PROTEIN YJDN"/>
    <property type="match status" value="1"/>
</dbReference>
<evidence type="ECO:0000259" key="1">
    <source>
        <dbReference type="Pfam" id="PF06983"/>
    </source>
</evidence>
<accession>A0ABT1RYX8</accession>
<dbReference type="GeneID" id="90533593"/>
<dbReference type="Gene3D" id="3.10.180.10">
    <property type="entry name" value="2,3-Dihydroxybiphenyl 1,2-Dioxygenase, domain 1"/>
    <property type="match status" value="1"/>
</dbReference>
<dbReference type="PANTHER" id="PTHR33990">
    <property type="entry name" value="PROTEIN YJDN-RELATED"/>
    <property type="match status" value="1"/>
</dbReference>
<dbReference type="EMBL" id="JANFZH010000016">
    <property type="protein sequence ID" value="MCQ4839897.1"/>
    <property type="molecule type" value="Genomic_DNA"/>
</dbReference>
<evidence type="ECO:0000313" key="3">
    <source>
        <dbReference type="Proteomes" id="UP001524473"/>
    </source>
</evidence>
<feature type="domain" description="PhnB-like" evidence="1">
    <location>
        <begin position="17"/>
        <end position="129"/>
    </location>
</feature>
<keyword evidence="3" id="KW-1185">Reference proteome</keyword>
<dbReference type="InterPro" id="IPR028973">
    <property type="entry name" value="PhnB-like"/>
</dbReference>
<dbReference type="Pfam" id="PF06983">
    <property type="entry name" value="3-dmu-9_3-mt"/>
    <property type="match status" value="1"/>
</dbReference>
<organism evidence="2 3">
    <name type="scientific">Neglectibacter timonensis</name>
    <dbReference type="NCBI Taxonomy" id="1776382"/>
    <lineage>
        <taxon>Bacteria</taxon>
        <taxon>Bacillati</taxon>
        <taxon>Bacillota</taxon>
        <taxon>Clostridia</taxon>
        <taxon>Eubacteriales</taxon>
        <taxon>Oscillospiraceae</taxon>
        <taxon>Neglectibacter</taxon>
    </lineage>
</organism>
<name>A0ABT1RYX8_9FIRM</name>
<dbReference type="Proteomes" id="UP001524473">
    <property type="component" value="Unassembled WGS sequence"/>
</dbReference>
<proteinExistence type="predicted"/>
<protein>
    <submittedName>
        <fullName evidence="2">VOC family protein</fullName>
    </submittedName>
</protein>
<gene>
    <name evidence="2" type="ORF">NE695_08210</name>
</gene>